<protein>
    <submittedName>
        <fullName evidence="12">Transcription factor E2F7</fullName>
    </submittedName>
</protein>
<dbReference type="FunFam" id="1.10.10.10:FF:000073">
    <property type="entry name" value="E2F transcription factor 8"/>
    <property type="match status" value="1"/>
</dbReference>
<comment type="similarity">
    <text evidence="2 9">Belongs to the E2F/DP family.</text>
</comment>
<evidence type="ECO:0000313" key="12">
    <source>
        <dbReference type="EMBL" id="GIX87303.1"/>
    </source>
</evidence>
<comment type="subcellular location">
    <subcellularLocation>
        <location evidence="1 9">Nucleus</location>
    </subcellularLocation>
</comment>
<dbReference type="SMART" id="SM01372">
    <property type="entry name" value="E2F_TDP"/>
    <property type="match status" value="2"/>
</dbReference>
<evidence type="ECO:0000259" key="11">
    <source>
        <dbReference type="SMART" id="SM01372"/>
    </source>
</evidence>
<keyword evidence="7 9" id="KW-0539">Nucleus</keyword>
<dbReference type="EMBL" id="BPLR01021223">
    <property type="protein sequence ID" value="GIX87303.1"/>
    <property type="molecule type" value="Genomic_DNA"/>
</dbReference>
<evidence type="ECO:0000256" key="7">
    <source>
        <dbReference type="ARBA" id="ARBA00023242"/>
    </source>
</evidence>
<evidence type="ECO:0000256" key="10">
    <source>
        <dbReference type="SAM" id="MobiDB-lite"/>
    </source>
</evidence>
<evidence type="ECO:0000256" key="2">
    <source>
        <dbReference type="ARBA" id="ARBA00010940"/>
    </source>
</evidence>
<dbReference type="InterPro" id="IPR036388">
    <property type="entry name" value="WH-like_DNA-bd_sf"/>
</dbReference>
<evidence type="ECO:0000256" key="1">
    <source>
        <dbReference type="ARBA" id="ARBA00004123"/>
    </source>
</evidence>
<dbReference type="InterPro" id="IPR036390">
    <property type="entry name" value="WH_DNA-bd_sf"/>
</dbReference>
<evidence type="ECO:0000256" key="8">
    <source>
        <dbReference type="ARBA" id="ARBA00023306"/>
    </source>
</evidence>
<dbReference type="PANTHER" id="PTHR12081">
    <property type="entry name" value="TRANSCRIPTION FACTOR E2F"/>
    <property type="match status" value="1"/>
</dbReference>
<evidence type="ECO:0000256" key="3">
    <source>
        <dbReference type="ARBA" id="ARBA00022491"/>
    </source>
</evidence>
<feature type="compositionally biased region" description="Basic and acidic residues" evidence="10">
    <location>
        <begin position="14"/>
        <end position="29"/>
    </location>
</feature>
<accession>A0AAV4NU96</accession>
<evidence type="ECO:0000256" key="9">
    <source>
        <dbReference type="RuleBase" id="RU003796"/>
    </source>
</evidence>
<keyword evidence="13" id="KW-1185">Reference proteome</keyword>
<evidence type="ECO:0000256" key="5">
    <source>
        <dbReference type="ARBA" id="ARBA00023125"/>
    </source>
</evidence>
<keyword evidence="6 9" id="KW-0804">Transcription</keyword>
<feature type="region of interest" description="Disordered" evidence="10">
    <location>
        <begin position="1"/>
        <end position="47"/>
    </location>
</feature>
<dbReference type="InterPro" id="IPR015633">
    <property type="entry name" value="E2F"/>
</dbReference>
<dbReference type="AlphaFoldDB" id="A0AAV4NU96"/>
<keyword evidence="5 9" id="KW-0238">DNA-binding</keyword>
<sequence length="371" mass="42266">MLNSRRSKRLATNSEDRESNKSHKMESCKENISPDMDSHETLEKESTTYNKLPLQCTPKKSIQNVHYQVSKKLQVSTADNLLLLSSAASELEYANCGSPKVKVILKDGCNDQSSYNVNKKLSVSRKEKSLQIICKKFLDMFPPYPDKESKIIVSLDDVCSKLDVERRRLYDIVNVFESVDMLKKEAKNKYKWFGQTYLKSALYKIKLAAEHENVLAKLKFVFKKEKSLAIMSQRFLMLFLVSSSKVISLGVAAKVLNGFQKTERSAQIKTQIRRLYDIANVLSSIGIIQKDVTVGKKPAFKYIGPDDNELADICIMPYVNDSRDLNSCKKTRTLVRHCSSKDILFSVAEKERQRLFLDESANSAPPFDKKS</sequence>
<dbReference type="Pfam" id="PF02319">
    <property type="entry name" value="WHD_E2F_TDP"/>
    <property type="match status" value="2"/>
</dbReference>
<organism evidence="12 13">
    <name type="scientific">Caerostris extrusa</name>
    <name type="common">Bark spider</name>
    <name type="synonym">Caerostris bankana</name>
    <dbReference type="NCBI Taxonomy" id="172846"/>
    <lineage>
        <taxon>Eukaryota</taxon>
        <taxon>Metazoa</taxon>
        <taxon>Ecdysozoa</taxon>
        <taxon>Arthropoda</taxon>
        <taxon>Chelicerata</taxon>
        <taxon>Arachnida</taxon>
        <taxon>Araneae</taxon>
        <taxon>Araneomorphae</taxon>
        <taxon>Entelegynae</taxon>
        <taxon>Araneoidea</taxon>
        <taxon>Araneidae</taxon>
        <taxon>Caerostris</taxon>
    </lineage>
</organism>
<dbReference type="Proteomes" id="UP001054945">
    <property type="component" value="Unassembled WGS sequence"/>
</dbReference>
<reference evidence="12 13" key="1">
    <citation type="submission" date="2021-06" db="EMBL/GenBank/DDBJ databases">
        <title>Caerostris extrusa draft genome.</title>
        <authorList>
            <person name="Kono N."/>
            <person name="Arakawa K."/>
        </authorList>
    </citation>
    <scope>NUCLEOTIDE SEQUENCE [LARGE SCALE GENOMIC DNA]</scope>
</reference>
<evidence type="ECO:0000256" key="6">
    <source>
        <dbReference type="ARBA" id="ARBA00023163"/>
    </source>
</evidence>
<dbReference type="GO" id="GO:0000978">
    <property type="term" value="F:RNA polymerase II cis-regulatory region sequence-specific DNA binding"/>
    <property type="evidence" value="ECO:0007669"/>
    <property type="project" value="InterPro"/>
</dbReference>
<evidence type="ECO:0000313" key="13">
    <source>
        <dbReference type="Proteomes" id="UP001054945"/>
    </source>
</evidence>
<evidence type="ECO:0000256" key="4">
    <source>
        <dbReference type="ARBA" id="ARBA00023015"/>
    </source>
</evidence>
<name>A0AAV4NU96_CAEEX</name>
<keyword evidence="3" id="KW-0678">Repressor</keyword>
<dbReference type="Gene3D" id="1.10.10.10">
    <property type="entry name" value="Winged helix-like DNA-binding domain superfamily/Winged helix DNA-binding domain"/>
    <property type="match status" value="2"/>
</dbReference>
<keyword evidence="8" id="KW-0131">Cell cycle</keyword>
<dbReference type="PANTHER" id="PTHR12081:SF7">
    <property type="entry name" value="TRANSCRIPTION FACTOR EFL-3"/>
    <property type="match status" value="1"/>
</dbReference>
<gene>
    <name evidence="12" type="primary">e2f7</name>
    <name evidence="12" type="ORF">CEXT_183311</name>
</gene>
<feature type="domain" description="E2F/DP family winged-helix DNA-binding" evidence="11">
    <location>
        <begin position="125"/>
        <end position="194"/>
    </location>
</feature>
<feature type="domain" description="E2F/DP family winged-helix DNA-binding" evidence="11">
    <location>
        <begin position="223"/>
        <end position="304"/>
    </location>
</feature>
<dbReference type="SUPFAM" id="SSF46785">
    <property type="entry name" value="Winged helix' DNA-binding domain"/>
    <property type="match status" value="2"/>
</dbReference>
<comment type="caution">
    <text evidence="12">The sequence shown here is derived from an EMBL/GenBank/DDBJ whole genome shotgun (WGS) entry which is preliminary data.</text>
</comment>
<dbReference type="GO" id="GO:0090575">
    <property type="term" value="C:RNA polymerase II transcription regulator complex"/>
    <property type="evidence" value="ECO:0007669"/>
    <property type="project" value="TreeGrafter"/>
</dbReference>
<dbReference type="InterPro" id="IPR003316">
    <property type="entry name" value="E2F_WHTH_DNA-bd_dom"/>
</dbReference>
<proteinExistence type="inferred from homology"/>
<keyword evidence="4 9" id="KW-0805">Transcription regulation</keyword>
<feature type="compositionally biased region" description="Basic and acidic residues" evidence="10">
    <location>
        <begin position="36"/>
        <end position="46"/>
    </location>
</feature>
<dbReference type="GO" id="GO:0000981">
    <property type="term" value="F:DNA-binding transcription factor activity, RNA polymerase II-specific"/>
    <property type="evidence" value="ECO:0007669"/>
    <property type="project" value="TreeGrafter"/>
</dbReference>